<gene>
    <name evidence="2" type="ORF">NVS89_01380</name>
</gene>
<keyword evidence="3" id="KW-1185">Reference proteome</keyword>
<keyword evidence="1" id="KW-0732">Signal</keyword>
<accession>A0A9X2T2E9</accession>
<comment type="caution">
    <text evidence="2">The sequence shown here is derived from an EMBL/GenBank/DDBJ whole genome shotgun (WGS) entry which is preliminary data.</text>
</comment>
<protein>
    <submittedName>
        <fullName evidence="2">DUF992 domain-containing protein</fullName>
    </submittedName>
</protein>
<feature type="signal peptide" evidence="1">
    <location>
        <begin position="1"/>
        <end position="29"/>
    </location>
</feature>
<dbReference type="RefSeq" id="WP_258730681.1">
    <property type="nucleotide sequence ID" value="NZ_JANTHZ010000001.1"/>
</dbReference>
<sequence length="163" mass="16708">MIRYVASRGLLAAALVVGAGVLVAAPASAQTKRVEVGTLACQGSKSVSFIIGSKRTLDCTFKSRRGTSYRYEGTIRRWGLDVGVTGRNTLLWTVLAPSRGVHSGDLDGDYAGVSGSVALGVGVGGNVLVGGSRDTIALQPFSVEAQTGVNVAVGVGNLRLTSK</sequence>
<name>A0A9X2T2E9_9HYPH</name>
<dbReference type="InterPro" id="IPR009333">
    <property type="entry name" value="DUF992"/>
</dbReference>
<proteinExistence type="predicted"/>
<organism evidence="2 3">
    <name type="scientific">Ancylobacter mangrovi</name>
    <dbReference type="NCBI Taxonomy" id="2972472"/>
    <lineage>
        <taxon>Bacteria</taxon>
        <taxon>Pseudomonadati</taxon>
        <taxon>Pseudomonadota</taxon>
        <taxon>Alphaproteobacteria</taxon>
        <taxon>Hyphomicrobiales</taxon>
        <taxon>Xanthobacteraceae</taxon>
        <taxon>Ancylobacter</taxon>
    </lineage>
</organism>
<evidence type="ECO:0000313" key="2">
    <source>
        <dbReference type="EMBL" id="MCS0493731.1"/>
    </source>
</evidence>
<evidence type="ECO:0000313" key="3">
    <source>
        <dbReference type="Proteomes" id="UP001151088"/>
    </source>
</evidence>
<reference evidence="2" key="1">
    <citation type="submission" date="2022-08" db="EMBL/GenBank/DDBJ databases">
        <authorList>
            <person name="Li F."/>
        </authorList>
    </citation>
    <scope>NUCLEOTIDE SEQUENCE</scope>
    <source>
        <strain evidence="2">MQZ15Z-1</strain>
    </source>
</reference>
<dbReference type="EMBL" id="JANTHZ010000001">
    <property type="protein sequence ID" value="MCS0493731.1"/>
    <property type="molecule type" value="Genomic_DNA"/>
</dbReference>
<evidence type="ECO:0000256" key="1">
    <source>
        <dbReference type="SAM" id="SignalP"/>
    </source>
</evidence>
<feature type="chain" id="PRO_5040811081" evidence="1">
    <location>
        <begin position="30"/>
        <end position="163"/>
    </location>
</feature>
<dbReference type="Pfam" id="PF06186">
    <property type="entry name" value="DUF992"/>
    <property type="match status" value="1"/>
</dbReference>
<dbReference type="AlphaFoldDB" id="A0A9X2T2E9"/>
<dbReference type="Proteomes" id="UP001151088">
    <property type="component" value="Unassembled WGS sequence"/>
</dbReference>